<keyword evidence="4 9" id="KW-0560">Oxidoreductase</keyword>
<dbReference type="GO" id="GO:0005829">
    <property type="term" value="C:cytosol"/>
    <property type="evidence" value="ECO:0007669"/>
    <property type="project" value="TreeGrafter"/>
</dbReference>
<dbReference type="Gene3D" id="1.10.1040.10">
    <property type="entry name" value="N-(1-d-carboxylethyl)-l-norvaline Dehydrogenase, domain 2"/>
    <property type="match status" value="1"/>
</dbReference>
<dbReference type="GO" id="GO:0141153">
    <property type="term" value="F:glycerol-3-phosphate dehydrogenase (NADP+) activity"/>
    <property type="evidence" value="ECO:0007669"/>
    <property type="project" value="RHEA"/>
</dbReference>
<evidence type="ECO:0000256" key="4">
    <source>
        <dbReference type="ARBA" id="ARBA00023002"/>
    </source>
</evidence>
<comment type="function">
    <text evidence="9">Catalyzes the reduction of the glycolytic intermediate dihydroxyacetone phosphate (DHAP) to sn-glycerol 3-phosphate (G3P), the key precursor for phospholipid synthesis.</text>
</comment>
<dbReference type="GO" id="GO:0005975">
    <property type="term" value="P:carbohydrate metabolic process"/>
    <property type="evidence" value="ECO:0007669"/>
    <property type="project" value="InterPro"/>
</dbReference>
<dbReference type="InterPro" id="IPR008927">
    <property type="entry name" value="6-PGluconate_DH-like_C_sf"/>
</dbReference>
<feature type="binding site" evidence="12">
    <location>
        <begin position="9"/>
        <end position="14"/>
    </location>
    <ligand>
        <name>NAD(+)</name>
        <dbReference type="ChEBI" id="CHEBI:57540"/>
    </ligand>
</feature>
<evidence type="ECO:0000313" key="18">
    <source>
        <dbReference type="Proteomes" id="UP000247565"/>
    </source>
</evidence>
<dbReference type="Pfam" id="PF01210">
    <property type="entry name" value="NAD_Gly3P_dh_N"/>
    <property type="match status" value="1"/>
</dbReference>
<feature type="binding site" evidence="9">
    <location>
        <position position="129"/>
    </location>
    <ligand>
        <name>NADPH</name>
        <dbReference type="ChEBI" id="CHEBI:57783"/>
    </ligand>
</feature>
<evidence type="ECO:0000256" key="3">
    <source>
        <dbReference type="ARBA" id="ARBA00022857"/>
    </source>
</evidence>
<dbReference type="SUPFAM" id="SSF51735">
    <property type="entry name" value="NAD(P)-binding Rossmann-fold domains"/>
    <property type="match status" value="1"/>
</dbReference>
<dbReference type="PRINTS" id="PR00077">
    <property type="entry name" value="GPDHDRGNASE"/>
</dbReference>
<feature type="binding site" evidence="9">
    <location>
        <position position="233"/>
    </location>
    <ligand>
        <name>sn-glycerol 3-phosphate</name>
        <dbReference type="ChEBI" id="CHEBI:57597"/>
    </ligand>
</feature>
<dbReference type="GO" id="GO:0046168">
    <property type="term" value="P:glycerol-3-phosphate catabolic process"/>
    <property type="evidence" value="ECO:0007669"/>
    <property type="project" value="InterPro"/>
</dbReference>
<dbReference type="Gene3D" id="3.40.50.720">
    <property type="entry name" value="NAD(P)-binding Rossmann-like Domain"/>
    <property type="match status" value="1"/>
</dbReference>
<dbReference type="PANTHER" id="PTHR11728">
    <property type="entry name" value="GLYCEROL-3-PHOSPHATE DEHYDROGENASE"/>
    <property type="match status" value="1"/>
</dbReference>
<dbReference type="GO" id="GO:0006650">
    <property type="term" value="P:glycerophospholipid metabolic process"/>
    <property type="evidence" value="ECO:0007669"/>
    <property type="project" value="UniProtKB-UniRule"/>
</dbReference>
<feature type="binding site" evidence="9">
    <location>
        <position position="270"/>
    </location>
    <ligand>
        <name>NADPH</name>
        <dbReference type="ChEBI" id="CHEBI:57783"/>
    </ligand>
</feature>
<dbReference type="NCBIfam" id="NF000942">
    <property type="entry name" value="PRK00094.1-4"/>
    <property type="match status" value="1"/>
</dbReference>
<feature type="binding site" evidence="9">
    <location>
        <position position="97"/>
    </location>
    <ligand>
        <name>NADPH</name>
        <dbReference type="ChEBI" id="CHEBI:57783"/>
    </ligand>
</feature>
<evidence type="ECO:0000256" key="5">
    <source>
        <dbReference type="ARBA" id="ARBA00023027"/>
    </source>
</evidence>
<feature type="binding site" evidence="12">
    <location>
        <position position="77"/>
    </location>
    <ligand>
        <name>NAD(+)</name>
        <dbReference type="ChEBI" id="CHEBI:57540"/>
    </ligand>
</feature>
<feature type="binding site" evidence="9">
    <location>
        <position position="180"/>
    </location>
    <ligand>
        <name>sn-glycerol 3-phosphate</name>
        <dbReference type="ChEBI" id="CHEBI:57597"/>
    </ligand>
</feature>
<dbReference type="GO" id="GO:0141152">
    <property type="term" value="F:glycerol-3-phosphate dehydrogenase (NAD+) activity"/>
    <property type="evidence" value="ECO:0007669"/>
    <property type="project" value="RHEA"/>
</dbReference>
<dbReference type="RefSeq" id="WP_110438213.1">
    <property type="nucleotide sequence ID" value="NZ_CP046393.1"/>
</dbReference>
<dbReference type="UniPathway" id="UPA00940"/>
<feature type="binding site" evidence="9">
    <location>
        <position position="34"/>
    </location>
    <ligand>
        <name>NADPH</name>
        <dbReference type="ChEBI" id="CHEBI:57783"/>
    </ligand>
</feature>
<dbReference type="InterPro" id="IPR006109">
    <property type="entry name" value="G3P_DH_NAD-dep_C"/>
</dbReference>
<feature type="binding site" evidence="9">
    <location>
        <position position="13"/>
    </location>
    <ligand>
        <name>NADPH</name>
        <dbReference type="ChEBI" id="CHEBI:57783"/>
    </ligand>
</feature>
<protein>
    <recommendedName>
        <fullName evidence="9">Glycerol-3-phosphate dehydrogenase [NAD(P)+]</fullName>
        <ecNumber evidence="9">1.1.1.94</ecNumber>
    </recommendedName>
    <alternativeName>
        <fullName evidence="9">NAD(P)(+)-dependent glycerol-3-phosphate dehydrogenase</fullName>
    </alternativeName>
    <alternativeName>
        <fullName evidence="9">NAD(P)H-dependent dihydroxyacetone-phosphate reductase</fullName>
    </alternativeName>
</protein>
<evidence type="ECO:0000259" key="15">
    <source>
        <dbReference type="Pfam" id="PF01210"/>
    </source>
</evidence>
<comment type="pathway">
    <text evidence="9">Membrane lipid metabolism; glycerophospholipid metabolism.</text>
</comment>
<reference evidence="17 18" key="1">
    <citation type="submission" date="2018-05" db="EMBL/GenBank/DDBJ databases">
        <title>Reference genomes for bee gut microbiota database.</title>
        <authorList>
            <person name="Ellegaard K.M."/>
        </authorList>
    </citation>
    <scope>NUCLEOTIDE SEQUENCE [LARGE SCALE GENOMIC DNA]</scope>
    <source>
        <strain evidence="17 18">ESL0284</strain>
    </source>
</reference>
<feature type="binding site" evidence="9">
    <location>
        <position position="97"/>
    </location>
    <ligand>
        <name>sn-glycerol 3-phosphate</name>
        <dbReference type="ChEBI" id="CHEBI:57597"/>
    </ligand>
</feature>
<comment type="caution">
    <text evidence="9">Lacks conserved residue(s) required for the propagation of feature annotation.</text>
</comment>
<evidence type="ECO:0000256" key="12">
    <source>
        <dbReference type="PIRSR" id="PIRSR000114-3"/>
    </source>
</evidence>
<feature type="binding site" evidence="9">
    <location>
        <position position="125"/>
    </location>
    <ligand>
        <name>sn-glycerol 3-phosphate</name>
        <dbReference type="ChEBI" id="CHEBI:57597"/>
    </ligand>
</feature>
<dbReference type="EC" id="1.1.1.94" evidence="9"/>
<evidence type="ECO:0000256" key="13">
    <source>
        <dbReference type="RuleBase" id="RU000437"/>
    </source>
</evidence>
<dbReference type="HAMAP" id="MF_00394">
    <property type="entry name" value="NAD_Glyc3P_dehydrog"/>
    <property type="match status" value="1"/>
</dbReference>
<evidence type="ECO:0000256" key="9">
    <source>
        <dbReference type="HAMAP-Rule" id="MF_00394"/>
    </source>
</evidence>
<dbReference type="NCBIfam" id="NF000940">
    <property type="entry name" value="PRK00094.1-2"/>
    <property type="match status" value="1"/>
</dbReference>
<comment type="similarity">
    <text evidence="1 9 13">Belongs to the NAD-dependent glycerol-3-phosphate dehydrogenase family.</text>
</comment>
<comment type="caution">
    <text evidence="17">The sequence shown here is derived from an EMBL/GenBank/DDBJ whole genome shotgun (WGS) entry which is preliminary data.</text>
</comment>
<keyword evidence="7 9" id="KW-0594">Phospholipid biosynthesis</keyword>
<feature type="binding site" evidence="9">
    <location>
        <position position="243"/>
    </location>
    <ligand>
        <name>sn-glycerol 3-phosphate</name>
        <dbReference type="ChEBI" id="CHEBI:57597"/>
    </ligand>
</feature>
<dbReference type="EMBL" id="QGLT01000001">
    <property type="protein sequence ID" value="PXZ01694.1"/>
    <property type="molecule type" value="Genomic_DNA"/>
</dbReference>
<evidence type="ECO:0000256" key="14">
    <source>
        <dbReference type="RuleBase" id="RU000439"/>
    </source>
</evidence>
<dbReference type="AlphaFoldDB" id="A0A318N7E2"/>
<comment type="catalytic activity">
    <reaction evidence="9">
        <text>sn-glycerol 3-phosphate + NAD(+) = dihydroxyacetone phosphate + NADH + H(+)</text>
        <dbReference type="Rhea" id="RHEA:11092"/>
        <dbReference type="ChEBI" id="CHEBI:15378"/>
        <dbReference type="ChEBI" id="CHEBI:57540"/>
        <dbReference type="ChEBI" id="CHEBI:57597"/>
        <dbReference type="ChEBI" id="CHEBI:57642"/>
        <dbReference type="ChEBI" id="CHEBI:57945"/>
        <dbReference type="EC" id="1.1.1.94"/>
    </reaction>
</comment>
<dbReference type="PROSITE" id="PS00957">
    <property type="entry name" value="NAD_G3PDH"/>
    <property type="match status" value="1"/>
</dbReference>
<dbReference type="Proteomes" id="UP000247565">
    <property type="component" value="Unassembled WGS sequence"/>
</dbReference>
<feature type="binding site" evidence="11">
    <location>
        <position position="97"/>
    </location>
    <ligand>
        <name>substrate</name>
    </ligand>
</feature>
<evidence type="ECO:0000256" key="11">
    <source>
        <dbReference type="PIRSR" id="PIRSR000114-2"/>
    </source>
</evidence>
<dbReference type="OrthoDB" id="9812273at2"/>
<sequence>MKKSIAVIGAGAWGIALAIHVARTNANVYLWSRKELPDPNTKTLSRLKNFPLPNNIQVHNSFPKRADLIFLAVPLQFIRSILPNINSLQCPIIVCCKGVEQQTLKFPSEIIEEFVPKQNIAILSGPNFAHEVAANLPTASVIASDNIQMAQEISDEISTFNFRFYKNDDPIGVQIGGAAKNIFAIAAGAAIGAGLGENARASLITRGISELSRLSLGLGGSPRTLSGLAGLGDMILTCTGTSSRNYSLGIELGNGKKLDAILKERTVVTEGVTTTPALLKRAQNHHIDVPIIETVAAILSDKITIHQAKERLMSRPIPFE</sequence>
<dbReference type="InterPro" id="IPR006168">
    <property type="entry name" value="G3P_DH_NAD-dep"/>
</dbReference>
<evidence type="ECO:0000256" key="7">
    <source>
        <dbReference type="ARBA" id="ARBA00023209"/>
    </source>
</evidence>
<dbReference type="InterPro" id="IPR013328">
    <property type="entry name" value="6PGD_dom2"/>
</dbReference>
<dbReference type="PIRSF" id="PIRSF000114">
    <property type="entry name" value="Glycerol-3-P_dh"/>
    <property type="match status" value="1"/>
</dbReference>
<keyword evidence="9" id="KW-0963">Cytoplasm</keyword>
<dbReference type="FunFam" id="1.10.1040.10:FF:000001">
    <property type="entry name" value="Glycerol-3-phosphate dehydrogenase [NAD(P)+]"/>
    <property type="match status" value="1"/>
</dbReference>
<gene>
    <name evidence="9" type="primary">gpsA</name>
    <name evidence="17" type="ORF">DK869_01395</name>
</gene>
<feature type="active site" description="Proton acceptor" evidence="9 10">
    <location>
        <position position="180"/>
    </location>
</feature>
<keyword evidence="8 9" id="KW-1208">Phospholipid metabolism</keyword>
<feature type="domain" description="Glycerol-3-phosphate dehydrogenase NAD-dependent N-terminal" evidence="15">
    <location>
        <begin position="4"/>
        <end position="149"/>
    </location>
</feature>
<accession>A0A318N7E2</accession>
<evidence type="ECO:0000256" key="1">
    <source>
        <dbReference type="ARBA" id="ARBA00011009"/>
    </source>
</evidence>
<comment type="catalytic activity">
    <reaction evidence="9 14">
        <text>sn-glycerol 3-phosphate + NADP(+) = dihydroxyacetone phosphate + NADPH + H(+)</text>
        <dbReference type="Rhea" id="RHEA:11096"/>
        <dbReference type="ChEBI" id="CHEBI:15378"/>
        <dbReference type="ChEBI" id="CHEBI:57597"/>
        <dbReference type="ChEBI" id="CHEBI:57642"/>
        <dbReference type="ChEBI" id="CHEBI:57783"/>
        <dbReference type="ChEBI" id="CHEBI:58349"/>
        <dbReference type="EC" id="1.1.1.94"/>
    </reaction>
</comment>
<dbReference type="InterPro" id="IPR036291">
    <property type="entry name" value="NAD(P)-bd_dom_sf"/>
</dbReference>
<feature type="binding site" evidence="11">
    <location>
        <begin position="244"/>
        <end position="245"/>
    </location>
    <ligand>
        <name>substrate</name>
    </ligand>
</feature>
<evidence type="ECO:0000313" key="17">
    <source>
        <dbReference type="EMBL" id="PXZ01694.1"/>
    </source>
</evidence>
<feature type="binding site" evidence="12">
    <location>
        <position position="244"/>
    </location>
    <ligand>
        <name>NAD(+)</name>
        <dbReference type="ChEBI" id="CHEBI:57540"/>
    </ligand>
</feature>
<evidence type="ECO:0000256" key="10">
    <source>
        <dbReference type="PIRSR" id="PIRSR000114-1"/>
    </source>
</evidence>
<feature type="binding site" evidence="9">
    <location>
        <position position="33"/>
    </location>
    <ligand>
        <name>NADPH</name>
        <dbReference type="ChEBI" id="CHEBI:57783"/>
    </ligand>
</feature>
<dbReference type="PANTHER" id="PTHR11728:SF1">
    <property type="entry name" value="GLYCEROL-3-PHOSPHATE DEHYDROGENASE [NAD(+)] 2, CHLOROPLASTIC"/>
    <property type="match status" value="1"/>
</dbReference>
<feature type="binding site" evidence="9">
    <location>
        <position position="268"/>
    </location>
    <ligand>
        <name>NADPH</name>
        <dbReference type="ChEBI" id="CHEBI:57783"/>
    </ligand>
</feature>
<dbReference type="Pfam" id="PF07479">
    <property type="entry name" value="NAD_Gly3P_dh_C"/>
    <property type="match status" value="1"/>
</dbReference>
<comment type="subcellular location">
    <subcellularLocation>
        <location evidence="9">Cytoplasm</location>
    </subcellularLocation>
</comment>
<keyword evidence="5 9" id="KW-0520">NAD</keyword>
<dbReference type="GO" id="GO:0051287">
    <property type="term" value="F:NAD binding"/>
    <property type="evidence" value="ECO:0007669"/>
    <property type="project" value="InterPro"/>
</dbReference>
<dbReference type="InterPro" id="IPR011128">
    <property type="entry name" value="G3P_DH_NAD-dep_N"/>
</dbReference>
<dbReference type="GO" id="GO:0046167">
    <property type="term" value="P:glycerol-3-phosphate biosynthetic process"/>
    <property type="evidence" value="ECO:0007669"/>
    <property type="project" value="UniProtKB-UniRule"/>
</dbReference>
<feature type="binding site" evidence="9">
    <location>
        <position position="244"/>
    </location>
    <ligand>
        <name>sn-glycerol 3-phosphate</name>
        <dbReference type="ChEBI" id="CHEBI:57597"/>
    </ligand>
</feature>
<keyword evidence="18" id="KW-1185">Reference proteome</keyword>
<organism evidence="17 18">
    <name type="scientific">Commensalibacter melissae</name>
    <dbReference type="NCBI Taxonomy" id="2070537"/>
    <lineage>
        <taxon>Bacteria</taxon>
        <taxon>Pseudomonadati</taxon>
        <taxon>Pseudomonadota</taxon>
        <taxon>Alphaproteobacteria</taxon>
        <taxon>Acetobacterales</taxon>
        <taxon>Acetobacteraceae</taxon>
    </lineage>
</organism>
<evidence type="ECO:0000259" key="16">
    <source>
        <dbReference type="Pfam" id="PF07479"/>
    </source>
</evidence>
<keyword evidence="9" id="KW-0547">Nucleotide-binding</keyword>
<name>A0A318N7E2_9PROT</name>
<keyword evidence="3 9" id="KW-0521">NADP</keyword>
<evidence type="ECO:0000256" key="8">
    <source>
        <dbReference type="ARBA" id="ARBA00023264"/>
    </source>
</evidence>
<keyword evidence="2 9" id="KW-0444">Lipid biosynthesis</keyword>
<feature type="binding site" evidence="12">
    <location>
        <position position="129"/>
    </location>
    <ligand>
        <name>NAD(+)</name>
        <dbReference type="ChEBI" id="CHEBI:57540"/>
    </ligand>
</feature>
<evidence type="ECO:0000256" key="2">
    <source>
        <dbReference type="ARBA" id="ARBA00022516"/>
    </source>
</evidence>
<feature type="binding site" evidence="9">
    <location>
        <position position="244"/>
    </location>
    <ligand>
        <name>NADPH</name>
        <dbReference type="ChEBI" id="CHEBI:57783"/>
    </ligand>
</feature>
<dbReference type="SUPFAM" id="SSF48179">
    <property type="entry name" value="6-phosphogluconate dehydrogenase C-terminal domain-like"/>
    <property type="match status" value="1"/>
</dbReference>
<feature type="domain" description="Glycerol-3-phosphate dehydrogenase NAD-dependent C-terminal" evidence="16">
    <location>
        <begin position="169"/>
        <end position="308"/>
    </location>
</feature>
<keyword evidence="6 9" id="KW-0443">Lipid metabolism</keyword>
<evidence type="ECO:0000256" key="6">
    <source>
        <dbReference type="ARBA" id="ARBA00023098"/>
    </source>
</evidence>
<feature type="binding site" evidence="9">
    <location>
        <position position="245"/>
    </location>
    <ligand>
        <name>sn-glycerol 3-phosphate</name>
        <dbReference type="ChEBI" id="CHEBI:57597"/>
    </ligand>
</feature>
<proteinExistence type="inferred from homology"/>
<dbReference type="GO" id="GO:0008654">
    <property type="term" value="P:phospholipid biosynthetic process"/>
    <property type="evidence" value="ECO:0007669"/>
    <property type="project" value="UniProtKB-KW"/>
</dbReference>